<protein>
    <submittedName>
        <fullName evidence="1">Uncharacterized protein</fullName>
    </submittedName>
</protein>
<dbReference type="Proteomes" id="UP000176413">
    <property type="component" value="Unassembled WGS sequence"/>
</dbReference>
<sequence>MKKELYHTPFEGIKEQEVREPIPKKDLIAWCQRTRTNNLLLEDLMHKLQGQIDKFDNRPLPRSVEKIHSLKEAITREVQNFPEAEVAPERRELLEYLFDLDDYLKNRAAILV</sequence>
<gene>
    <name evidence="1" type="ORF">A3D53_02015</name>
</gene>
<reference evidence="1 2" key="1">
    <citation type="journal article" date="2016" name="Nat. Commun.">
        <title>Thousands of microbial genomes shed light on interconnected biogeochemical processes in an aquifer system.</title>
        <authorList>
            <person name="Anantharaman K."/>
            <person name="Brown C.T."/>
            <person name="Hug L.A."/>
            <person name="Sharon I."/>
            <person name="Castelle C.J."/>
            <person name="Probst A.J."/>
            <person name="Thomas B.C."/>
            <person name="Singh A."/>
            <person name="Wilkins M.J."/>
            <person name="Karaoz U."/>
            <person name="Brodie E.L."/>
            <person name="Williams K.H."/>
            <person name="Hubbard S.S."/>
            <person name="Banfield J.F."/>
        </authorList>
    </citation>
    <scope>NUCLEOTIDE SEQUENCE [LARGE SCALE GENOMIC DNA]</scope>
</reference>
<name>A0A1F6MAD2_9BACT</name>
<comment type="caution">
    <text evidence="1">The sequence shown here is derived from an EMBL/GenBank/DDBJ whole genome shotgun (WGS) entry which is preliminary data.</text>
</comment>
<evidence type="ECO:0000313" key="2">
    <source>
        <dbReference type="Proteomes" id="UP000176413"/>
    </source>
</evidence>
<evidence type="ECO:0000313" key="1">
    <source>
        <dbReference type="EMBL" id="OGH68585.1"/>
    </source>
</evidence>
<accession>A0A1F6MAD2</accession>
<dbReference type="AlphaFoldDB" id="A0A1F6MAD2"/>
<dbReference type="EMBL" id="MFQA01000036">
    <property type="protein sequence ID" value="OGH68585.1"/>
    <property type="molecule type" value="Genomic_DNA"/>
</dbReference>
<proteinExistence type="predicted"/>
<organism evidence="1 2">
    <name type="scientific">Candidatus Magasanikbacteria bacterium RIFCSPHIGHO2_02_FULL_45_10</name>
    <dbReference type="NCBI Taxonomy" id="1798679"/>
    <lineage>
        <taxon>Bacteria</taxon>
        <taxon>Candidatus Magasanikiibacteriota</taxon>
    </lineage>
</organism>